<dbReference type="Pfam" id="PF20431">
    <property type="entry name" value="E_motif"/>
    <property type="match status" value="1"/>
</dbReference>
<dbReference type="Pfam" id="PF13041">
    <property type="entry name" value="PPR_2"/>
    <property type="match status" value="4"/>
</dbReference>
<dbReference type="InterPro" id="IPR002885">
    <property type="entry name" value="PPR_rpt"/>
</dbReference>
<dbReference type="NCBIfam" id="TIGR00756">
    <property type="entry name" value="PPR"/>
    <property type="match status" value="5"/>
</dbReference>
<evidence type="ECO:0000313" key="4">
    <source>
        <dbReference type="EMBL" id="RWR86598.1"/>
    </source>
</evidence>
<dbReference type="EMBL" id="QPKB01000006">
    <property type="protein sequence ID" value="RWR86598.1"/>
    <property type="molecule type" value="Genomic_DNA"/>
</dbReference>
<proteinExistence type="inferred from homology"/>
<evidence type="ECO:0000256" key="3">
    <source>
        <dbReference type="PROSITE-ProRule" id="PRU00708"/>
    </source>
</evidence>
<keyword evidence="5" id="KW-1185">Reference proteome</keyword>
<gene>
    <name evidence="4" type="ORF">CKAN_01550500</name>
</gene>
<dbReference type="InterPro" id="IPR046848">
    <property type="entry name" value="E_motif"/>
</dbReference>
<dbReference type="GO" id="GO:0003723">
    <property type="term" value="F:RNA binding"/>
    <property type="evidence" value="ECO:0007669"/>
    <property type="project" value="InterPro"/>
</dbReference>
<organism evidence="4 5">
    <name type="scientific">Cinnamomum micranthum f. kanehirae</name>
    <dbReference type="NCBI Taxonomy" id="337451"/>
    <lineage>
        <taxon>Eukaryota</taxon>
        <taxon>Viridiplantae</taxon>
        <taxon>Streptophyta</taxon>
        <taxon>Embryophyta</taxon>
        <taxon>Tracheophyta</taxon>
        <taxon>Spermatophyta</taxon>
        <taxon>Magnoliopsida</taxon>
        <taxon>Magnoliidae</taxon>
        <taxon>Laurales</taxon>
        <taxon>Lauraceae</taxon>
        <taxon>Cinnamomum</taxon>
    </lineage>
</organism>
<dbReference type="SUPFAM" id="SSF48452">
    <property type="entry name" value="TPR-like"/>
    <property type="match status" value="1"/>
</dbReference>
<dbReference type="PANTHER" id="PTHR47926:SF454">
    <property type="entry name" value="REPEAT-CONTAINING PROTEIN, PUTATIVE-RELATED"/>
    <property type="match status" value="1"/>
</dbReference>
<comment type="similarity">
    <text evidence="2">Belongs to the PPR family. PCMP-E subfamily.</text>
</comment>
<accession>A0A3S3N1P6</accession>
<evidence type="ECO:0000256" key="2">
    <source>
        <dbReference type="ARBA" id="ARBA00061659"/>
    </source>
</evidence>
<dbReference type="FunFam" id="1.25.40.10:FF:000280">
    <property type="entry name" value="Pentatricopeptide repeat-containing protein"/>
    <property type="match status" value="1"/>
</dbReference>
<dbReference type="STRING" id="337451.A0A3S3N1P6"/>
<feature type="repeat" description="PPR" evidence="3">
    <location>
        <begin position="318"/>
        <end position="352"/>
    </location>
</feature>
<dbReference type="Gene3D" id="1.25.40.10">
    <property type="entry name" value="Tetratricopeptide repeat domain"/>
    <property type="match status" value="5"/>
</dbReference>
<feature type="repeat" description="PPR" evidence="3">
    <location>
        <begin position="15"/>
        <end position="49"/>
    </location>
</feature>
<keyword evidence="1" id="KW-0677">Repeat</keyword>
<dbReference type="FunFam" id="1.25.40.10:FF:000309">
    <property type="entry name" value="Pentatricopeptide repeat-containing protein, chloroplastic"/>
    <property type="match status" value="1"/>
</dbReference>
<dbReference type="Proteomes" id="UP000283530">
    <property type="component" value="Unassembled WGS sequence"/>
</dbReference>
<protein>
    <submittedName>
        <fullName evidence="4">Putative pentatricopeptide repeat-containing protein</fullName>
    </submittedName>
</protein>
<comment type="caution">
    <text evidence="4">The sequence shown here is derived from an EMBL/GenBank/DDBJ whole genome shotgun (WGS) entry which is preliminary data.</text>
</comment>
<sequence>MDYAHKLFDEIPQPDAFAWNTLIRGYADLGPCIQALLLYKQMHLSGLSPDHFTFPFVVRSCAVLSALREGREVHCNVIKNGFNSDVFVQSSLVSMYAQNGEASSSELVFDEMGVKNIVSWTAMIAGYVQNGFYLKSLDVFRRMVISGTQPNAVTLVSILPACAGLEYLKLGQLIHGYGIKLGLDSDLPLVNSMIALYGKCGNVEIARSLFDSMGVRNMVSWNAMIATYEQNDMDSEAIKLFHKMQNQKVEFDHITMVSIISACASLGALNTGKWVHELANSKGLESNVAVTNALLDMYAKCGSIDLARNVFDKLPQKGVVSWSAMIGAYAAHGHGEDALRLFSKMQREGLKPNSFTFTSLLTACRHSGLVEEGMRQFNSMRKDYSIVPGVEQCACMVDLLGRAGLLTDAYKFIERMPIEPDVGVWGALLGACRIHGNIEMAELVAARLFQLDPQTVTYYVLMSNIYAEAGRWDDVARLRELMKERELKKIPGRSLVEINRRFHKFHSGLRLHPA</sequence>
<feature type="repeat" description="PPR" evidence="3">
    <location>
        <begin position="217"/>
        <end position="251"/>
    </location>
</feature>
<dbReference type="FunFam" id="1.25.40.10:FF:000031">
    <property type="entry name" value="Pentatricopeptide repeat-containing protein mitochondrial"/>
    <property type="match status" value="1"/>
</dbReference>
<evidence type="ECO:0000256" key="1">
    <source>
        <dbReference type="ARBA" id="ARBA00022737"/>
    </source>
</evidence>
<dbReference type="Pfam" id="PF01535">
    <property type="entry name" value="PPR"/>
    <property type="match status" value="1"/>
</dbReference>
<reference evidence="4 5" key="1">
    <citation type="journal article" date="2019" name="Nat. Plants">
        <title>Stout camphor tree genome fills gaps in understanding of flowering plant genome evolution.</title>
        <authorList>
            <person name="Chaw S.M."/>
            <person name="Liu Y.C."/>
            <person name="Wu Y.W."/>
            <person name="Wang H.Y."/>
            <person name="Lin C.I."/>
            <person name="Wu C.S."/>
            <person name="Ke H.M."/>
            <person name="Chang L.Y."/>
            <person name="Hsu C.Y."/>
            <person name="Yang H.T."/>
            <person name="Sudianto E."/>
            <person name="Hsu M.H."/>
            <person name="Wu K.P."/>
            <person name="Wang L.N."/>
            <person name="Leebens-Mack J.H."/>
            <person name="Tsai I.J."/>
        </authorList>
    </citation>
    <scope>NUCLEOTIDE SEQUENCE [LARGE SCALE GENOMIC DNA]</scope>
    <source>
        <strain evidence="5">cv. Chaw 1501</strain>
        <tissue evidence="4">Young leaves</tissue>
    </source>
</reference>
<feature type="repeat" description="PPR" evidence="3">
    <location>
        <begin position="116"/>
        <end position="150"/>
    </location>
</feature>
<feature type="repeat" description="PPR" evidence="3">
    <location>
        <begin position="353"/>
        <end position="383"/>
    </location>
</feature>
<name>A0A3S3N1P6_9MAGN</name>
<dbReference type="FunFam" id="1.25.40.10:FF:000427">
    <property type="entry name" value="Pentatricopeptide repeat-containing protein chloroplastic"/>
    <property type="match status" value="1"/>
</dbReference>
<dbReference type="OrthoDB" id="185373at2759"/>
<dbReference type="PROSITE" id="PS51375">
    <property type="entry name" value="PPR"/>
    <property type="match status" value="5"/>
</dbReference>
<evidence type="ECO:0000313" key="5">
    <source>
        <dbReference type="Proteomes" id="UP000283530"/>
    </source>
</evidence>
<dbReference type="InterPro" id="IPR046960">
    <property type="entry name" value="PPR_At4g14850-like_plant"/>
</dbReference>
<dbReference type="GO" id="GO:0009451">
    <property type="term" value="P:RNA modification"/>
    <property type="evidence" value="ECO:0007669"/>
    <property type="project" value="InterPro"/>
</dbReference>
<dbReference type="InterPro" id="IPR011990">
    <property type="entry name" value="TPR-like_helical_dom_sf"/>
</dbReference>
<dbReference type="AlphaFoldDB" id="A0A3S3N1P6"/>
<dbReference type="PANTHER" id="PTHR47926">
    <property type="entry name" value="PENTATRICOPEPTIDE REPEAT-CONTAINING PROTEIN"/>
    <property type="match status" value="1"/>
</dbReference>